<dbReference type="RefSeq" id="WP_012415495.1">
    <property type="nucleotide sequence ID" value="NC_010644.1"/>
</dbReference>
<dbReference type="EMBL" id="CP001055">
    <property type="protein sequence ID" value="ACC98880.1"/>
    <property type="molecule type" value="Genomic_DNA"/>
</dbReference>
<organism evidence="2 3">
    <name type="scientific">Elusimicrobium minutum (strain Pei191)</name>
    <dbReference type="NCBI Taxonomy" id="445932"/>
    <lineage>
        <taxon>Bacteria</taxon>
        <taxon>Pseudomonadati</taxon>
        <taxon>Elusimicrobiota</taxon>
        <taxon>Elusimicrobia</taxon>
        <taxon>Elusimicrobiales</taxon>
        <taxon>Elusimicrobiaceae</taxon>
        <taxon>Elusimicrobium</taxon>
    </lineage>
</organism>
<keyword evidence="1" id="KW-0812">Transmembrane</keyword>
<dbReference type="HOGENOM" id="CLU_1341503_0_0_0"/>
<keyword evidence="1" id="KW-0472">Membrane</keyword>
<proteinExistence type="predicted"/>
<gene>
    <name evidence="2" type="ordered locus">Emin_1330</name>
</gene>
<feature type="transmembrane region" description="Helical" evidence="1">
    <location>
        <begin position="6"/>
        <end position="26"/>
    </location>
</feature>
<sequence length="204" mass="23621">MILIFSPILLTALISCFLAFRALEYLSQMKKNSLQKNSKEYRYWKTYTVLSFLLPLIIVSIFYIIMLATDPQEAIFVIAGFLLFAIFIYITALVNVVKCILYFNKINIEYTKQNIEKQKNSKTFTPLQIILLVLNFICAIIFTNRLIMAFLYFIDTWAKSSQRTDGQSGMGLLFYLIMILFSAGVLAANIIVIILIFKNRKEQQ</sequence>
<feature type="transmembrane region" description="Helical" evidence="1">
    <location>
        <begin position="124"/>
        <end position="153"/>
    </location>
</feature>
<dbReference type="KEGG" id="emi:Emin_1330"/>
<dbReference type="Proteomes" id="UP000001029">
    <property type="component" value="Chromosome"/>
</dbReference>
<evidence type="ECO:0000313" key="2">
    <source>
        <dbReference type="EMBL" id="ACC98880.1"/>
    </source>
</evidence>
<dbReference type="AlphaFoldDB" id="B2KED4"/>
<keyword evidence="1" id="KW-1133">Transmembrane helix</keyword>
<accession>B2KED4</accession>
<protein>
    <submittedName>
        <fullName evidence="2">Uncharacterized protein</fullName>
    </submittedName>
</protein>
<keyword evidence="3" id="KW-1185">Reference proteome</keyword>
<reference evidence="2 3" key="1">
    <citation type="journal article" date="2009" name="Appl. Environ. Microbiol.">
        <title>Genomic analysis of 'Elusimicrobium minutum,' the first cultivated representative of the phylum 'Elusimicrobia' (formerly termite group 1).</title>
        <authorList>
            <person name="Herlemann D.P.R."/>
            <person name="Geissinger O."/>
            <person name="Ikeda-Ohtsubo W."/>
            <person name="Kunin V."/>
            <person name="Sun H."/>
            <person name="Lapidus A."/>
            <person name="Hugenholtz P."/>
            <person name="Brune A."/>
        </authorList>
    </citation>
    <scope>NUCLEOTIDE SEQUENCE [LARGE SCALE GENOMIC DNA]</scope>
    <source>
        <strain evidence="2 3">Pei191</strain>
    </source>
</reference>
<name>B2KED4_ELUMP</name>
<feature type="transmembrane region" description="Helical" evidence="1">
    <location>
        <begin position="173"/>
        <end position="197"/>
    </location>
</feature>
<feature type="transmembrane region" description="Helical" evidence="1">
    <location>
        <begin position="74"/>
        <end position="103"/>
    </location>
</feature>
<evidence type="ECO:0000313" key="3">
    <source>
        <dbReference type="Proteomes" id="UP000001029"/>
    </source>
</evidence>
<evidence type="ECO:0000256" key="1">
    <source>
        <dbReference type="SAM" id="Phobius"/>
    </source>
</evidence>
<feature type="transmembrane region" description="Helical" evidence="1">
    <location>
        <begin position="47"/>
        <end position="68"/>
    </location>
</feature>